<feature type="domain" description="HTH lacI-type" evidence="4">
    <location>
        <begin position="13"/>
        <end position="67"/>
    </location>
</feature>
<accession>A0ABT4AX73</accession>
<dbReference type="PANTHER" id="PTHR30146">
    <property type="entry name" value="LACI-RELATED TRANSCRIPTIONAL REPRESSOR"/>
    <property type="match status" value="1"/>
</dbReference>
<dbReference type="InterPro" id="IPR010982">
    <property type="entry name" value="Lambda_DNA-bd_dom_sf"/>
</dbReference>
<evidence type="ECO:0000313" key="6">
    <source>
        <dbReference type="Proteomes" id="UP001151002"/>
    </source>
</evidence>
<dbReference type="CDD" id="cd01392">
    <property type="entry name" value="HTH_LacI"/>
    <property type="match status" value="1"/>
</dbReference>
<keyword evidence="3" id="KW-0804">Transcription</keyword>
<dbReference type="SMART" id="SM00354">
    <property type="entry name" value="HTH_LACI"/>
    <property type="match status" value="1"/>
</dbReference>
<organism evidence="5 6">
    <name type="scientific">Paractinoplanes pyxinae</name>
    <dbReference type="NCBI Taxonomy" id="2997416"/>
    <lineage>
        <taxon>Bacteria</taxon>
        <taxon>Bacillati</taxon>
        <taxon>Actinomycetota</taxon>
        <taxon>Actinomycetes</taxon>
        <taxon>Micromonosporales</taxon>
        <taxon>Micromonosporaceae</taxon>
        <taxon>Paractinoplanes</taxon>
    </lineage>
</organism>
<keyword evidence="6" id="KW-1185">Reference proteome</keyword>
<dbReference type="InterPro" id="IPR000843">
    <property type="entry name" value="HTH_LacI"/>
</dbReference>
<sequence length="346" mass="37810">MSEARARQPQTRPKMVDVGRLAGVSAQTVSRFYTGKGYVSADTRQRIESAIAELNYQINGSARSLRVNATRTVGVLTTGPSVYGTWSIVQGLNEAAHDAGYALFTSWVEFDPGDANAPREVHEALDRFLSARVDGILISSPHPGIEDALHRVWETVPVVILSGRAWPNADSAAVDSYEAALLATRHLIELGHRRIFHIAGPEPIIEAQDRERGYRDALAEAGATPLPVLRGDWSAQSGYDVGARVDVGDFTAVFSGNDQMALGFMNALRHRGLVAPADYSIVGVDDMPDARHFAPPLTSIWMDFVELGRIGFRMLTERITTGERVPRQVIHPNLVTRQSSARITSD</sequence>
<dbReference type="Gene3D" id="1.10.260.40">
    <property type="entry name" value="lambda repressor-like DNA-binding domains"/>
    <property type="match status" value="1"/>
</dbReference>
<dbReference type="SUPFAM" id="SSF47413">
    <property type="entry name" value="lambda repressor-like DNA-binding domains"/>
    <property type="match status" value="1"/>
</dbReference>
<dbReference type="GO" id="GO:0003677">
    <property type="term" value="F:DNA binding"/>
    <property type="evidence" value="ECO:0007669"/>
    <property type="project" value="UniProtKB-KW"/>
</dbReference>
<name>A0ABT4AX73_9ACTN</name>
<dbReference type="PROSITE" id="PS50932">
    <property type="entry name" value="HTH_LACI_2"/>
    <property type="match status" value="1"/>
</dbReference>
<evidence type="ECO:0000259" key="4">
    <source>
        <dbReference type="PROSITE" id="PS50932"/>
    </source>
</evidence>
<evidence type="ECO:0000313" key="5">
    <source>
        <dbReference type="EMBL" id="MCY1138015.1"/>
    </source>
</evidence>
<gene>
    <name evidence="5" type="ORF">OWR29_08405</name>
</gene>
<evidence type="ECO:0000256" key="1">
    <source>
        <dbReference type="ARBA" id="ARBA00023015"/>
    </source>
</evidence>
<evidence type="ECO:0000256" key="2">
    <source>
        <dbReference type="ARBA" id="ARBA00023125"/>
    </source>
</evidence>
<dbReference type="InterPro" id="IPR046335">
    <property type="entry name" value="LacI/GalR-like_sensor"/>
</dbReference>
<dbReference type="Proteomes" id="UP001151002">
    <property type="component" value="Unassembled WGS sequence"/>
</dbReference>
<reference evidence="5" key="1">
    <citation type="submission" date="2022-11" db="EMBL/GenBank/DDBJ databases">
        <authorList>
            <person name="Somphong A."/>
            <person name="Phongsopitanun W."/>
        </authorList>
    </citation>
    <scope>NUCLEOTIDE SEQUENCE</scope>
    <source>
        <strain evidence="5">Pm04-4</strain>
    </source>
</reference>
<protein>
    <submittedName>
        <fullName evidence="5">LacI family DNA-binding transcriptional regulator</fullName>
    </submittedName>
</protein>
<dbReference type="Gene3D" id="3.40.50.2300">
    <property type="match status" value="2"/>
</dbReference>
<proteinExistence type="predicted"/>
<evidence type="ECO:0000256" key="3">
    <source>
        <dbReference type="ARBA" id="ARBA00023163"/>
    </source>
</evidence>
<dbReference type="PANTHER" id="PTHR30146:SF109">
    <property type="entry name" value="HTH-TYPE TRANSCRIPTIONAL REGULATOR GALS"/>
    <property type="match status" value="1"/>
</dbReference>
<comment type="caution">
    <text evidence="5">The sequence shown here is derived from an EMBL/GenBank/DDBJ whole genome shotgun (WGS) entry which is preliminary data.</text>
</comment>
<keyword evidence="2 5" id="KW-0238">DNA-binding</keyword>
<dbReference type="CDD" id="cd01574">
    <property type="entry name" value="PBP1_LacI"/>
    <property type="match status" value="1"/>
</dbReference>
<dbReference type="Pfam" id="PF00356">
    <property type="entry name" value="LacI"/>
    <property type="match status" value="1"/>
</dbReference>
<dbReference type="SUPFAM" id="SSF53822">
    <property type="entry name" value="Periplasmic binding protein-like I"/>
    <property type="match status" value="1"/>
</dbReference>
<dbReference type="RefSeq" id="WP_267561986.1">
    <property type="nucleotide sequence ID" value="NZ_JAPNTZ010000003.1"/>
</dbReference>
<dbReference type="InterPro" id="IPR028082">
    <property type="entry name" value="Peripla_BP_I"/>
</dbReference>
<dbReference type="Pfam" id="PF13377">
    <property type="entry name" value="Peripla_BP_3"/>
    <property type="match status" value="1"/>
</dbReference>
<keyword evidence="1" id="KW-0805">Transcription regulation</keyword>
<dbReference type="EMBL" id="JAPNTZ010000003">
    <property type="protein sequence ID" value="MCY1138015.1"/>
    <property type="molecule type" value="Genomic_DNA"/>
</dbReference>